<keyword evidence="2" id="KW-1185">Reference proteome</keyword>
<dbReference type="STRING" id="158441.A0A226EKL6"/>
<reference evidence="1 2" key="1">
    <citation type="submission" date="2015-12" db="EMBL/GenBank/DDBJ databases">
        <title>The genome of Folsomia candida.</title>
        <authorList>
            <person name="Faddeeva A."/>
            <person name="Derks M.F."/>
            <person name="Anvar Y."/>
            <person name="Smit S."/>
            <person name="Van Straalen N."/>
            <person name="Roelofs D."/>
        </authorList>
    </citation>
    <scope>NUCLEOTIDE SEQUENCE [LARGE SCALE GENOMIC DNA]</scope>
    <source>
        <strain evidence="1 2">VU population</strain>
        <tissue evidence="1">Whole body</tissue>
    </source>
</reference>
<evidence type="ECO:0000313" key="2">
    <source>
        <dbReference type="Proteomes" id="UP000198287"/>
    </source>
</evidence>
<gene>
    <name evidence="1" type="ORF">Fcan01_08555</name>
</gene>
<dbReference type="OrthoDB" id="159395at2759"/>
<dbReference type="AlphaFoldDB" id="A0A226EKL6"/>
<name>A0A226EKL6_FOLCA</name>
<accession>A0A226EKL6</accession>
<dbReference type="Proteomes" id="UP000198287">
    <property type="component" value="Unassembled WGS sequence"/>
</dbReference>
<evidence type="ECO:0000313" key="1">
    <source>
        <dbReference type="EMBL" id="OXA57999.1"/>
    </source>
</evidence>
<sequence length="145" mass="16504">MRFNKQELLTLASQPAHKYEKEGVLLLREKSDSFFRRSETGRKSTGKRDSFSCVGPSPQALTERWFRLCGNFLFYLRNCDHWSEPLGVIVLENYGVALGTEATSGKVAQHHFCFNIGNFPFRRCDNPGCVHRCGENRLDGGSRGR</sequence>
<dbReference type="Gene3D" id="2.30.29.30">
    <property type="entry name" value="Pleckstrin-homology domain (PH domain)/Phosphotyrosine-binding domain (PTB)"/>
    <property type="match status" value="1"/>
</dbReference>
<dbReference type="InterPro" id="IPR011993">
    <property type="entry name" value="PH-like_dom_sf"/>
</dbReference>
<organism evidence="1 2">
    <name type="scientific">Folsomia candida</name>
    <name type="common">Springtail</name>
    <dbReference type="NCBI Taxonomy" id="158441"/>
    <lineage>
        <taxon>Eukaryota</taxon>
        <taxon>Metazoa</taxon>
        <taxon>Ecdysozoa</taxon>
        <taxon>Arthropoda</taxon>
        <taxon>Hexapoda</taxon>
        <taxon>Collembola</taxon>
        <taxon>Entomobryomorpha</taxon>
        <taxon>Isotomoidea</taxon>
        <taxon>Isotomidae</taxon>
        <taxon>Proisotominae</taxon>
        <taxon>Folsomia</taxon>
    </lineage>
</organism>
<protein>
    <submittedName>
        <fullName evidence="1">Pleckstrin y domain-containing family J member 1</fullName>
    </submittedName>
</protein>
<comment type="caution">
    <text evidence="1">The sequence shown here is derived from an EMBL/GenBank/DDBJ whole genome shotgun (WGS) entry which is preliminary data.</text>
</comment>
<dbReference type="EMBL" id="LNIX01000003">
    <property type="protein sequence ID" value="OXA57999.1"/>
    <property type="molecule type" value="Genomic_DNA"/>
</dbReference>
<proteinExistence type="predicted"/>
<dbReference type="SUPFAM" id="SSF50729">
    <property type="entry name" value="PH domain-like"/>
    <property type="match status" value="1"/>
</dbReference>